<dbReference type="PROSITE" id="PS50110">
    <property type="entry name" value="RESPONSE_REGULATORY"/>
    <property type="match status" value="1"/>
</dbReference>
<dbReference type="RefSeq" id="WP_135309947.1">
    <property type="nucleotide sequence ID" value="NZ_QUZT01000044.1"/>
</dbReference>
<dbReference type="PANTHER" id="PTHR45339">
    <property type="entry name" value="HYBRID SIGNAL TRANSDUCTION HISTIDINE KINASE J"/>
    <property type="match status" value="1"/>
</dbReference>
<evidence type="ECO:0000313" key="4">
    <source>
        <dbReference type="EMBL" id="TFY90181.1"/>
    </source>
</evidence>
<dbReference type="SUPFAM" id="SSF47226">
    <property type="entry name" value="Histidine-containing phosphotransfer domain, HPT domain"/>
    <property type="match status" value="1"/>
</dbReference>
<evidence type="ECO:0000313" key="5">
    <source>
        <dbReference type="Proteomes" id="UP000297734"/>
    </source>
</evidence>
<name>A0A4Z0AUR3_9PSED</name>
<reference evidence="4 5" key="1">
    <citation type="journal article" date="2019" name="Syst. Appl. Microbiol.">
        <title>New species of pathogenic Pseudomonas isolated from citrus in Tunisia: Proposal of Pseudomonas kairouanensis sp. nov. and Pseudomonas nabeulensis sp. nov.</title>
        <authorList>
            <person name="Oueslati M."/>
            <person name="Mulet M."/>
            <person name="Gomila M."/>
            <person name="Berge O."/>
            <person name="Hajlaoui M.R."/>
            <person name="Lalucat J."/>
            <person name="Sadfi-Zouaoui N."/>
            <person name="Garcia-Valdes E."/>
        </authorList>
    </citation>
    <scope>NUCLEOTIDE SEQUENCE [LARGE SCALE GENOMIC DNA]</scope>
    <source>
        <strain evidence="4 5">E10B</strain>
    </source>
</reference>
<dbReference type="InterPro" id="IPR036641">
    <property type="entry name" value="HPT_dom_sf"/>
</dbReference>
<protein>
    <submittedName>
        <fullName evidence="4">Response regulator</fullName>
    </submittedName>
</protein>
<feature type="domain" description="Response regulatory" evidence="3">
    <location>
        <begin position="26"/>
        <end position="145"/>
    </location>
</feature>
<dbReference type="InterPro" id="IPR001789">
    <property type="entry name" value="Sig_transdc_resp-reg_receiver"/>
</dbReference>
<evidence type="ECO:0000256" key="2">
    <source>
        <dbReference type="PROSITE-ProRule" id="PRU00169"/>
    </source>
</evidence>
<evidence type="ECO:0000256" key="1">
    <source>
        <dbReference type="ARBA" id="ARBA00022553"/>
    </source>
</evidence>
<sequence length="270" mass="30674">MPGNSSDRAPTGGAGAHSSVDWHHLRVLVVDDHRLYRLLLGAMLEKLGMRHDVYANGQQALHAMSVQRFDLVISDCRMPVMDGYELTREIRQREQHAGSAPIPIIALSAHLALEDVRLCRACGMDAWLVKPLGLMQLREVLLYWLALPAYRTGHPYVPVRWKQKQATRTRLIEAFGSWDVVEPMLFNLLQEAYIDLTELTQARARLDALVTTQRLHRLVGSLAFLGATDLEPRAIELIARVNRAGVVINAWELEQFQQDIERYLQRLADL</sequence>
<keyword evidence="1 2" id="KW-0597">Phosphoprotein</keyword>
<dbReference type="Gene3D" id="3.40.50.2300">
    <property type="match status" value="1"/>
</dbReference>
<dbReference type="EMBL" id="QUZT01000044">
    <property type="protein sequence ID" value="TFY90181.1"/>
    <property type="molecule type" value="Genomic_DNA"/>
</dbReference>
<dbReference type="Proteomes" id="UP000297734">
    <property type="component" value="Unassembled WGS sequence"/>
</dbReference>
<dbReference type="InterPro" id="IPR011006">
    <property type="entry name" value="CheY-like_superfamily"/>
</dbReference>
<feature type="modified residue" description="4-aspartylphosphate" evidence="2">
    <location>
        <position position="75"/>
    </location>
</feature>
<proteinExistence type="predicted"/>
<evidence type="ECO:0000259" key="3">
    <source>
        <dbReference type="PROSITE" id="PS50110"/>
    </source>
</evidence>
<dbReference type="GO" id="GO:0005886">
    <property type="term" value="C:plasma membrane"/>
    <property type="evidence" value="ECO:0007669"/>
    <property type="project" value="UniProtKB-SubCell"/>
</dbReference>
<dbReference type="SMART" id="SM00448">
    <property type="entry name" value="REC"/>
    <property type="match status" value="1"/>
</dbReference>
<dbReference type="Pfam" id="PF00072">
    <property type="entry name" value="Response_reg"/>
    <property type="match status" value="1"/>
</dbReference>
<dbReference type="OrthoDB" id="9797243at2"/>
<dbReference type="CDD" id="cd17546">
    <property type="entry name" value="REC_hyHK_CKI1_RcsC-like"/>
    <property type="match status" value="1"/>
</dbReference>
<gene>
    <name evidence="4" type="ORF">DYL61_21225</name>
</gene>
<organism evidence="4 5">
    <name type="scientific">Pseudomonas nabeulensis</name>
    <dbReference type="NCBI Taxonomy" id="2293833"/>
    <lineage>
        <taxon>Bacteria</taxon>
        <taxon>Pseudomonadati</taxon>
        <taxon>Pseudomonadota</taxon>
        <taxon>Gammaproteobacteria</taxon>
        <taxon>Pseudomonadales</taxon>
        <taxon>Pseudomonadaceae</taxon>
        <taxon>Pseudomonas</taxon>
    </lineage>
</organism>
<dbReference type="PANTHER" id="PTHR45339:SF3">
    <property type="entry name" value="HISTIDINE KINASE"/>
    <property type="match status" value="1"/>
</dbReference>
<comment type="caution">
    <text evidence="4">The sequence shown here is derived from an EMBL/GenBank/DDBJ whole genome shotgun (WGS) entry which is preliminary data.</text>
</comment>
<dbReference type="SUPFAM" id="SSF52172">
    <property type="entry name" value="CheY-like"/>
    <property type="match status" value="1"/>
</dbReference>
<dbReference type="GO" id="GO:0000160">
    <property type="term" value="P:phosphorelay signal transduction system"/>
    <property type="evidence" value="ECO:0007669"/>
    <property type="project" value="InterPro"/>
</dbReference>
<dbReference type="GO" id="GO:0005524">
    <property type="term" value="F:ATP binding"/>
    <property type="evidence" value="ECO:0007669"/>
    <property type="project" value="UniProtKB-KW"/>
</dbReference>
<accession>A0A4Z0AUR3</accession>
<keyword evidence="5" id="KW-1185">Reference proteome</keyword>
<dbReference type="AlphaFoldDB" id="A0A4Z0AUR3"/>